<keyword evidence="10 14" id="KW-0479">Metal-binding</keyword>
<dbReference type="EMBL" id="JBHRVA010000002">
    <property type="protein sequence ID" value="MFC3301383.1"/>
    <property type="molecule type" value="Genomic_DNA"/>
</dbReference>
<keyword evidence="11 14" id="KW-0255">Endonuclease</keyword>
<evidence type="ECO:0000256" key="1">
    <source>
        <dbReference type="ARBA" id="ARBA00000077"/>
    </source>
</evidence>
<comment type="function">
    <text evidence="3 14 16">Endonuclease that specifically degrades the RNA of RNA-DNA hybrids.</text>
</comment>
<evidence type="ECO:0000256" key="6">
    <source>
        <dbReference type="ARBA" id="ARBA00012180"/>
    </source>
</evidence>
<dbReference type="HAMAP" id="MF_00052_B">
    <property type="entry name" value="RNase_HII_B"/>
    <property type="match status" value="1"/>
</dbReference>
<dbReference type="NCBIfam" id="NF000595">
    <property type="entry name" value="PRK00015.1-3"/>
    <property type="match status" value="1"/>
</dbReference>
<feature type="domain" description="RNase H type-2" evidence="17">
    <location>
        <begin position="16"/>
        <end position="200"/>
    </location>
</feature>
<evidence type="ECO:0000256" key="2">
    <source>
        <dbReference type="ARBA" id="ARBA00001946"/>
    </source>
</evidence>
<evidence type="ECO:0000256" key="16">
    <source>
        <dbReference type="RuleBase" id="RU003515"/>
    </source>
</evidence>
<evidence type="ECO:0000313" key="18">
    <source>
        <dbReference type="EMBL" id="MFC3301383.1"/>
    </source>
</evidence>
<evidence type="ECO:0000256" key="8">
    <source>
        <dbReference type="ARBA" id="ARBA00022490"/>
    </source>
</evidence>
<evidence type="ECO:0000256" key="9">
    <source>
        <dbReference type="ARBA" id="ARBA00022722"/>
    </source>
</evidence>
<comment type="similarity">
    <text evidence="5 14 16">Belongs to the RNase HII family.</text>
</comment>
<evidence type="ECO:0000256" key="5">
    <source>
        <dbReference type="ARBA" id="ARBA00007383"/>
    </source>
</evidence>
<dbReference type="Proteomes" id="UP001595607">
    <property type="component" value="Unassembled WGS sequence"/>
</dbReference>
<comment type="catalytic activity">
    <reaction evidence="1 14 15 16">
        <text>Endonucleolytic cleavage to 5'-phosphomonoester.</text>
        <dbReference type="EC" id="3.1.26.4"/>
    </reaction>
</comment>
<comment type="cofactor">
    <cofactor evidence="2">
        <name>Mg(2+)</name>
        <dbReference type="ChEBI" id="CHEBI:18420"/>
    </cofactor>
</comment>
<gene>
    <name evidence="14" type="primary">rnhB</name>
    <name evidence="18" type="ORF">ACFONP_01390</name>
</gene>
<dbReference type="InterPro" id="IPR022898">
    <property type="entry name" value="RNase_HII"/>
</dbReference>
<evidence type="ECO:0000256" key="15">
    <source>
        <dbReference type="PROSITE-ProRule" id="PRU01319"/>
    </source>
</evidence>
<evidence type="ECO:0000256" key="4">
    <source>
        <dbReference type="ARBA" id="ARBA00004496"/>
    </source>
</evidence>
<evidence type="ECO:0000313" key="19">
    <source>
        <dbReference type="Proteomes" id="UP001595607"/>
    </source>
</evidence>
<reference evidence="19" key="1">
    <citation type="journal article" date="2019" name="Int. J. Syst. Evol. Microbiol.">
        <title>The Global Catalogue of Microorganisms (GCM) 10K type strain sequencing project: providing services to taxonomists for standard genome sequencing and annotation.</title>
        <authorList>
            <consortium name="The Broad Institute Genomics Platform"/>
            <consortium name="The Broad Institute Genome Sequencing Center for Infectious Disease"/>
            <person name="Wu L."/>
            <person name="Ma J."/>
        </authorList>
    </citation>
    <scope>NUCLEOTIDE SEQUENCE [LARGE SCALE GENOMIC DNA]</scope>
    <source>
        <strain evidence="19">KCTC 22245</strain>
    </source>
</reference>
<evidence type="ECO:0000256" key="10">
    <source>
        <dbReference type="ARBA" id="ARBA00022723"/>
    </source>
</evidence>
<evidence type="ECO:0000256" key="11">
    <source>
        <dbReference type="ARBA" id="ARBA00022759"/>
    </source>
</evidence>
<name>A0ABV7M7I7_9PROT</name>
<dbReference type="EC" id="3.1.26.4" evidence="6 14"/>
<comment type="cofactor">
    <cofactor evidence="14 15">
        <name>Mn(2+)</name>
        <dbReference type="ChEBI" id="CHEBI:29035"/>
    </cofactor>
    <cofactor evidence="14 15">
        <name>Mg(2+)</name>
        <dbReference type="ChEBI" id="CHEBI:18420"/>
    </cofactor>
    <text evidence="14 15">Manganese or magnesium. Binds 1 divalent metal ion per monomer in the absence of substrate. May bind a second metal ion after substrate binding.</text>
</comment>
<dbReference type="InterPro" id="IPR001352">
    <property type="entry name" value="RNase_HII/HIII"/>
</dbReference>
<dbReference type="Pfam" id="PF01351">
    <property type="entry name" value="RNase_HII"/>
    <property type="match status" value="1"/>
</dbReference>
<feature type="binding site" evidence="15">
    <location>
        <position position="114"/>
    </location>
    <ligand>
        <name>a divalent metal cation</name>
        <dbReference type="ChEBI" id="CHEBI:60240"/>
    </ligand>
</feature>
<dbReference type="RefSeq" id="WP_189572289.1">
    <property type="nucleotide sequence ID" value="NZ_BMXU01000001.1"/>
</dbReference>
<accession>A0ABV7M7I7</accession>
<evidence type="ECO:0000256" key="13">
    <source>
        <dbReference type="ARBA" id="ARBA00023211"/>
    </source>
</evidence>
<evidence type="ECO:0000256" key="14">
    <source>
        <dbReference type="HAMAP-Rule" id="MF_00052"/>
    </source>
</evidence>
<keyword evidence="13 14" id="KW-0464">Manganese</keyword>
<evidence type="ECO:0000259" key="17">
    <source>
        <dbReference type="PROSITE" id="PS51975"/>
    </source>
</evidence>
<dbReference type="InterPro" id="IPR036397">
    <property type="entry name" value="RNaseH_sf"/>
</dbReference>
<dbReference type="CDD" id="cd07182">
    <property type="entry name" value="RNase_HII_bacteria_HII_like"/>
    <property type="match status" value="1"/>
</dbReference>
<dbReference type="PROSITE" id="PS51975">
    <property type="entry name" value="RNASE_H_2"/>
    <property type="match status" value="1"/>
</dbReference>
<comment type="subcellular location">
    <subcellularLocation>
        <location evidence="4 14">Cytoplasm</location>
    </subcellularLocation>
</comment>
<keyword evidence="12 14" id="KW-0378">Hydrolase</keyword>
<feature type="binding site" evidence="14 15">
    <location>
        <position position="23"/>
    </location>
    <ligand>
        <name>a divalent metal cation</name>
        <dbReference type="ChEBI" id="CHEBI:60240"/>
    </ligand>
</feature>
<evidence type="ECO:0000256" key="7">
    <source>
        <dbReference type="ARBA" id="ARBA00019179"/>
    </source>
</evidence>
<dbReference type="SUPFAM" id="SSF53098">
    <property type="entry name" value="Ribonuclease H-like"/>
    <property type="match status" value="1"/>
</dbReference>
<evidence type="ECO:0000256" key="12">
    <source>
        <dbReference type="ARBA" id="ARBA00022801"/>
    </source>
</evidence>
<dbReference type="PANTHER" id="PTHR10954">
    <property type="entry name" value="RIBONUCLEASE H2 SUBUNIT A"/>
    <property type="match status" value="1"/>
</dbReference>
<proteinExistence type="inferred from homology"/>
<comment type="caution">
    <text evidence="18">The sequence shown here is derived from an EMBL/GenBank/DDBJ whole genome shotgun (WGS) entry which is preliminary data.</text>
</comment>
<keyword evidence="8 14" id="KW-0963">Cytoplasm</keyword>
<keyword evidence="19" id="KW-1185">Reference proteome</keyword>
<keyword evidence="9 14" id="KW-0540">Nuclease</keyword>
<feature type="binding site" evidence="14 15">
    <location>
        <position position="22"/>
    </location>
    <ligand>
        <name>a divalent metal cation</name>
        <dbReference type="ChEBI" id="CHEBI:60240"/>
    </ligand>
</feature>
<evidence type="ECO:0000256" key="3">
    <source>
        <dbReference type="ARBA" id="ARBA00004065"/>
    </source>
</evidence>
<dbReference type="PANTHER" id="PTHR10954:SF18">
    <property type="entry name" value="RIBONUCLEASE HII"/>
    <property type="match status" value="1"/>
</dbReference>
<dbReference type="InterPro" id="IPR012337">
    <property type="entry name" value="RNaseH-like_sf"/>
</dbReference>
<dbReference type="GO" id="GO:0004523">
    <property type="term" value="F:RNA-DNA hybrid ribonuclease activity"/>
    <property type="evidence" value="ECO:0007669"/>
    <property type="project" value="UniProtKB-EC"/>
</dbReference>
<comment type="caution">
    <text evidence="14">Lacks conserved residue(s) required for the propagation of feature annotation.</text>
</comment>
<sequence length="200" mass="21077">MKEPCPIYESEIAAGRPVIGVDEVGRGPLAGPVVAAAAYLPPGHGIEGLRDSKALTEKRREKLAPIILTKARIALGAVSAAEIDSLGIEPATKLAMRRAVEALGLIEGAVAIVDGNRPPDFGHVPVITEIKADASCPSVSAAAVVAKVTRDRAMIRLGQRYAAYGWHTNKGYGSAAHRAAITEQGVTRHHRRSFLKNIAP</sequence>
<organism evidence="18 19">
    <name type="scientific">Parvularcula lutaonensis</name>
    <dbReference type="NCBI Taxonomy" id="491923"/>
    <lineage>
        <taxon>Bacteria</taxon>
        <taxon>Pseudomonadati</taxon>
        <taxon>Pseudomonadota</taxon>
        <taxon>Alphaproteobacteria</taxon>
        <taxon>Parvularculales</taxon>
        <taxon>Parvularculaceae</taxon>
        <taxon>Parvularcula</taxon>
    </lineage>
</organism>
<protein>
    <recommendedName>
        <fullName evidence="7 14">Ribonuclease HII</fullName>
        <shortName evidence="14">RNase HII</shortName>
        <ecNumber evidence="6 14">3.1.26.4</ecNumber>
    </recommendedName>
</protein>
<dbReference type="Gene3D" id="3.30.420.10">
    <property type="entry name" value="Ribonuclease H-like superfamily/Ribonuclease H"/>
    <property type="match status" value="1"/>
</dbReference>
<dbReference type="InterPro" id="IPR024567">
    <property type="entry name" value="RNase_HII/HIII_dom"/>
</dbReference>